<dbReference type="PROSITE" id="PS51123">
    <property type="entry name" value="OMPA_2"/>
    <property type="match status" value="1"/>
</dbReference>
<dbReference type="CDD" id="cd07185">
    <property type="entry name" value="OmpA_C-like"/>
    <property type="match status" value="1"/>
</dbReference>
<evidence type="ECO:0000256" key="3">
    <source>
        <dbReference type="SAM" id="SignalP"/>
    </source>
</evidence>
<dbReference type="PANTHER" id="PTHR30329">
    <property type="entry name" value="STATOR ELEMENT OF FLAGELLAR MOTOR COMPLEX"/>
    <property type="match status" value="1"/>
</dbReference>
<evidence type="ECO:0000313" key="5">
    <source>
        <dbReference type="EMBL" id="QXM26087.1"/>
    </source>
</evidence>
<dbReference type="EMBL" id="CP076448">
    <property type="protein sequence ID" value="QXM26087.1"/>
    <property type="molecule type" value="Genomic_DNA"/>
</dbReference>
<evidence type="ECO:0000256" key="1">
    <source>
        <dbReference type="PROSITE-ProRule" id="PRU00473"/>
    </source>
</evidence>
<dbReference type="InterPro" id="IPR006665">
    <property type="entry name" value="OmpA-like"/>
</dbReference>
<reference evidence="5" key="1">
    <citation type="submission" date="2021-06" db="EMBL/GenBank/DDBJ databases">
        <title>Elioraea tepida, sp. nov., a moderately thermophilic aerobic anoxygenic phototrophic bacterium isolated from an alkaline siliceous hot spring mat community in Yellowstone National Park, WY, USA.</title>
        <authorList>
            <person name="Saini M.K."/>
            <person name="Yoshida S."/>
            <person name="Sebastian A."/>
            <person name="Hirose S."/>
            <person name="Hara E."/>
            <person name="Tamaki H."/>
            <person name="Soulier N.T."/>
            <person name="Albert I."/>
            <person name="Hanada S."/>
            <person name="Bryant D.A."/>
            <person name="Tank M."/>
        </authorList>
    </citation>
    <scope>NUCLEOTIDE SEQUENCE</scope>
    <source>
        <strain evidence="5">MS-P2</strain>
    </source>
</reference>
<dbReference type="InterPro" id="IPR032608">
    <property type="entry name" value="DUF4892"/>
</dbReference>
<evidence type="ECO:0000259" key="4">
    <source>
        <dbReference type="PROSITE" id="PS51123"/>
    </source>
</evidence>
<feature type="signal peptide" evidence="3">
    <location>
        <begin position="1"/>
        <end position="22"/>
    </location>
</feature>
<gene>
    <name evidence="5" type="ORF">KO353_07865</name>
</gene>
<dbReference type="AlphaFoldDB" id="A0A975U482"/>
<feature type="compositionally biased region" description="Basic and acidic residues" evidence="2">
    <location>
        <begin position="312"/>
        <end position="326"/>
    </location>
</feature>
<name>A0A975U482_9PROT</name>
<dbReference type="PANTHER" id="PTHR30329:SF21">
    <property type="entry name" value="LIPOPROTEIN YIAD-RELATED"/>
    <property type="match status" value="1"/>
</dbReference>
<feature type="chain" id="PRO_5037271424" evidence="3">
    <location>
        <begin position="23"/>
        <end position="326"/>
    </location>
</feature>
<dbReference type="Pfam" id="PF16234">
    <property type="entry name" value="DUF4892"/>
    <property type="match status" value="1"/>
</dbReference>
<keyword evidence="1" id="KW-0472">Membrane</keyword>
<dbReference type="Pfam" id="PF00691">
    <property type="entry name" value="OmpA"/>
    <property type="match status" value="1"/>
</dbReference>
<protein>
    <submittedName>
        <fullName evidence="5">DUF4892 domain-containing protein</fullName>
    </submittedName>
</protein>
<organism evidence="5 6">
    <name type="scientific">Elioraea tepida</name>
    <dbReference type="NCBI Taxonomy" id="2843330"/>
    <lineage>
        <taxon>Bacteria</taxon>
        <taxon>Pseudomonadati</taxon>
        <taxon>Pseudomonadota</taxon>
        <taxon>Alphaproteobacteria</taxon>
        <taxon>Acetobacterales</taxon>
        <taxon>Elioraeaceae</taxon>
        <taxon>Elioraea</taxon>
    </lineage>
</organism>
<proteinExistence type="predicted"/>
<dbReference type="KEGG" id="elio:KO353_07865"/>
<evidence type="ECO:0000313" key="6">
    <source>
        <dbReference type="Proteomes" id="UP000694001"/>
    </source>
</evidence>
<dbReference type="GO" id="GO:0016020">
    <property type="term" value="C:membrane"/>
    <property type="evidence" value="ECO:0007669"/>
    <property type="project" value="UniProtKB-UniRule"/>
</dbReference>
<dbReference type="Proteomes" id="UP000694001">
    <property type="component" value="Chromosome"/>
</dbReference>
<accession>A0A975U482</accession>
<feature type="region of interest" description="Disordered" evidence="2">
    <location>
        <begin position="301"/>
        <end position="326"/>
    </location>
</feature>
<dbReference type="RefSeq" id="WP_218287138.1">
    <property type="nucleotide sequence ID" value="NZ_CP076448.1"/>
</dbReference>
<dbReference type="InterPro" id="IPR050330">
    <property type="entry name" value="Bact_OuterMem_StrucFunc"/>
</dbReference>
<feature type="domain" description="OmpA-like" evidence="4">
    <location>
        <begin position="211"/>
        <end position="326"/>
    </location>
</feature>
<evidence type="ECO:0000256" key="2">
    <source>
        <dbReference type="SAM" id="MobiDB-lite"/>
    </source>
</evidence>
<sequence>MRRTLSAAALAALVVLAPEGGAAQAPDVAGARDHPLVGRYQGARIARFQERAFEEVRLIDKPLVAQDGPRRNERNSRAVEGRQLRITYEGPAGRSALEMFRNHEQALAARGFEQVFACAGNACGPGFAVIGAIEGIAGATGLPQVIEGQRYGLFRLPRDSGTVWVALYANERPAAGNRPLVPFAFIEVVEERPMQGGQIQFVDATAMGQAIGATGKVALYGILFDFDRADIRPESRPTLEEIAKFLRANPGISLIVAGHTDSQGAFDYNVELSRRRAAAVVAALTREHGVAPARLTPFGAGPAAPVASNDTEEGRARNRRVELVKR</sequence>
<keyword evidence="3" id="KW-0732">Signal</keyword>
<keyword evidence="6" id="KW-1185">Reference proteome</keyword>